<dbReference type="PANTHER" id="PTHR33744">
    <property type="entry name" value="CARBOHYDRATE DIACID REGULATOR"/>
    <property type="match status" value="1"/>
</dbReference>
<feature type="compositionally biased region" description="Low complexity" evidence="1">
    <location>
        <begin position="178"/>
        <end position="188"/>
    </location>
</feature>
<sequence>MKDLTVRLDALDPQAGAALRVISYFDDLLSHGAGVQAIVRGAAVLSAGAAALVDNDRGIRVRIDRTGRGGSLSDDDPDPAWPSAPVGPGNAVLWLERAGPARPVDDMIVERAASAAAAVLERVYGRGPNSGHDPASVEVLLDPAAPAGARSAAARRLGLDKHSRAVALAGGDARVEPASGTSSAGHSHAIPDGARAGIGPAVPVEELPASWEAARLALRLTAEGTPADPGPRIVHAEDAGGLIVLARTVGPDTPKIADVIAVETASQTAPWMLTTLDTLAGATSLRAAATALHVHHSTLQERLTHAEHLLGWSLGDTPGRFRLHLALTLRRLHRAPLDPTVTGDPA</sequence>
<keyword evidence="4" id="KW-1185">Reference proteome</keyword>
<feature type="region of interest" description="Disordered" evidence="1">
    <location>
        <begin position="172"/>
        <end position="196"/>
    </location>
</feature>
<reference evidence="3 4" key="1">
    <citation type="submission" date="2020-04" db="EMBL/GenBank/DDBJ databases">
        <title>Novel species.</title>
        <authorList>
            <person name="Teo W.F.A."/>
            <person name="Lipun K."/>
            <person name="Srisuk N."/>
            <person name="Duangmal K."/>
        </authorList>
    </citation>
    <scope>NUCLEOTIDE SEQUENCE [LARGE SCALE GENOMIC DNA]</scope>
    <source>
        <strain evidence="3 4">K13G38</strain>
    </source>
</reference>
<evidence type="ECO:0000313" key="3">
    <source>
        <dbReference type="EMBL" id="NKQ55458.1"/>
    </source>
</evidence>
<protein>
    <submittedName>
        <fullName evidence="3">PucR family transcriptional regulator</fullName>
    </submittedName>
</protein>
<gene>
    <name evidence="3" type="ORF">HFP15_21475</name>
</gene>
<organism evidence="3 4">
    <name type="scientific">Amycolatopsis acididurans</name>
    <dbReference type="NCBI Taxonomy" id="2724524"/>
    <lineage>
        <taxon>Bacteria</taxon>
        <taxon>Bacillati</taxon>
        <taxon>Actinomycetota</taxon>
        <taxon>Actinomycetes</taxon>
        <taxon>Pseudonocardiales</taxon>
        <taxon>Pseudonocardiaceae</taxon>
        <taxon>Amycolatopsis</taxon>
    </lineage>
</organism>
<evidence type="ECO:0000313" key="4">
    <source>
        <dbReference type="Proteomes" id="UP000715441"/>
    </source>
</evidence>
<evidence type="ECO:0000256" key="1">
    <source>
        <dbReference type="SAM" id="MobiDB-lite"/>
    </source>
</evidence>
<evidence type="ECO:0000259" key="2">
    <source>
        <dbReference type="Pfam" id="PF13556"/>
    </source>
</evidence>
<dbReference type="Gene3D" id="1.10.10.2840">
    <property type="entry name" value="PucR C-terminal helix-turn-helix domain"/>
    <property type="match status" value="1"/>
</dbReference>
<feature type="domain" description="PucR C-terminal helix-turn-helix" evidence="2">
    <location>
        <begin position="273"/>
        <end position="328"/>
    </location>
</feature>
<dbReference type="InterPro" id="IPR042070">
    <property type="entry name" value="PucR_C-HTH_sf"/>
</dbReference>
<name>A0ABX1J6L5_9PSEU</name>
<dbReference type="InterPro" id="IPR025736">
    <property type="entry name" value="PucR_C-HTH_dom"/>
</dbReference>
<dbReference type="RefSeq" id="WP_168518440.1">
    <property type="nucleotide sequence ID" value="NZ_JAAXLS010000015.1"/>
</dbReference>
<dbReference type="EMBL" id="JAAXLS010000015">
    <property type="protein sequence ID" value="NKQ55458.1"/>
    <property type="molecule type" value="Genomic_DNA"/>
</dbReference>
<dbReference type="InterPro" id="IPR051448">
    <property type="entry name" value="CdaR-like_regulators"/>
</dbReference>
<proteinExistence type="predicted"/>
<dbReference type="PANTHER" id="PTHR33744:SF7">
    <property type="entry name" value="PUCR FAMILY TRANSCRIPTIONAL REGULATOR"/>
    <property type="match status" value="1"/>
</dbReference>
<comment type="caution">
    <text evidence="3">The sequence shown here is derived from an EMBL/GenBank/DDBJ whole genome shotgun (WGS) entry which is preliminary data.</text>
</comment>
<dbReference type="Pfam" id="PF13556">
    <property type="entry name" value="HTH_30"/>
    <property type="match status" value="1"/>
</dbReference>
<accession>A0ABX1J6L5</accession>
<dbReference type="Proteomes" id="UP000715441">
    <property type="component" value="Unassembled WGS sequence"/>
</dbReference>